<feature type="binding site" evidence="7">
    <location>
        <position position="429"/>
    </location>
    <ligand>
        <name>ADP</name>
        <dbReference type="ChEBI" id="CHEBI:456216"/>
    </ligand>
</feature>
<feature type="binding site" evidence="7">
    <location>
        <position position="25"/>
    </location>
    <ligand>
        <name>sn-glycerol 3-phosphate</name>
        <dbReference type="ChEBI" id="CHEBI:57597"/>
    </ligand>
</feature>
<feature type="binding site" evidence="7">
    <location>
        <position position="328"/>
    </location>
    <ligand>
        <name>ATP</name>
        <dbReference type="ChEBI" id="CHEBI:30616"/>
    </ligand>
</feature>
<name>A0ABN1X8Z5_9ACTN</name>
<evidence type="ECO:0000256" key="6">
    <source>
        <dbReference type="ARBA" id="ARBA00022840"/>
    </source>
</evidence>
<evidence type="ECO:0000313" key="12">
    <source>
        <dbReference type="Proteomes" id="UP001500282"/>
    </source>
</evidence>
<feature type="binding site" evidence="7">
    <location>
        <position position="324"/>
    </location>
    <ligand>
        <name>ATP</name>
        <dbReference type="ChEBI" id="CHEBI:30616"/>
    </ligand>
</feature>
<evidence type="ECO:0000256" key="2">
    <source>
        <dbReference type="ARBA" id="ARBA00022679"/>
    </source>
</evidence>
<feature type="binding site" evidence="7">
    <location>
        <position position="25"/>
    </location>
    <ligand>
        <name>ATP</name>
        <dbReference type="ChEBI" id="CHEBI:30616"/>
    </ligand>
</feature>
<feature type="binding site" evidence="7">
    <location>
        <position position="280"/>
    </location>
    <ligand>
        <name>ADP</name>
        <dbReference type="ChEBI" id="CHEBI:456216"/>
    </ligand>
</feature>
<comment type="catalytic activity">
    <reaction evidence="7">
        <text>glycerol + ATP = sn-glycerol 3-phosphate + ADP + H(+)</text>
        <dbReference type="Rhea" id="RHEA:21644"/>
        <dbReference type="ChEBI" id="CHEBI:15378"/>
        <dbReference type="ChEBI" id="CHEBI:17754"/>
        <dbReference type="ChEBI" id="CHEBI:30616"/>
        <dbReference type="ChEBI" id="CHEBI:57597"/>
        <dbReference type="ChEBI" id="CHEBI:456216"/>
        <dbReference type="EC" id="2.7.1.30"/>
    </reaction>
</comment>
<dbReference type="Proteomes" id="UP001500282">
    <property type="component" value="Unassembled WGS sequence"/>
</dbReference>
<comment type="similarity">
    <text evidence="1 7 8">Belongs to the FGGY kinase family.</text>
</comment>
<comment type="function">
    <text evidence="7">Key enzyme in the regulation of glycerol uptake and metabolism. Catalyzes the phosphorylation of glycerol to yield sn-glycerol 3-phosphate.</text>
</comment>
<dbReference type="GO" id="GO:0016301">
    <property type="term" value="F:kinase activity"/>
    <property type="evidence" value="ECO:0007669"/>
    <property type="project" value="UniProtKB-KW"/>
</dbReference>
<feature type="binding site" evidence="7">
    <location>
        <position position="27"/>
    </location>
    <ligand>
        <name>ATP</name>
        <dbReference type="ChEBI" id="CHEBI:30616"/>
    </ligand>
</feature>
<dbReference type="NCBIfam" id="NF000756">
    <property type="entry name" value="PRK00047.1"/>
    <property type="match status" value="1"/>
</dbReference>
<gene>
    <name evidence="11" type="primary">glpK_4</name>
    <name evidence="7" type="synonym">glpK</name>
    <name evidence="11" type="ORF">GCM10009579_56300</name>
</gene>
<organism evidence="11 12">
    <name type="scientific">Streptomyces javensis</name>
    <dbReference type="NCBI Taxonomy" id="114698"/>
    <lineage>
        <taxon>Bacteria</taxon>
        <taxon>Bacillati</taxon>
        <taxon>Actinomycetota</taxon>
        <taxon>Actinomycetes</taxon>
        <taxon>Kitasatosporales</taxon>
        <taxon>Streptomycetaceae</taxon>
        <taxon>Streptomyces</taxon>
        <taxon>Streptomyces violaceusniger group</taxon>
    </lineage>
</organism>
<feature type="binding site" evidence="7">
    <location>
        <position position="425"/>
    </location>
    <ligand>
        <name>ATP</name>
        <dbReference type="ChEBI" id="CHEBI:30616"/>
    </ligand>
</feature>
<evidence type="ECO:0000256" key="8">
    <source>
        <dbReference type="RuleBase" id="RU003733"/>
    </source>
</evidence>
<keyword evidence="2 7" id="KW-0808">Transferase</keyword>
<dbReference type="InterPro" id="IPR018483">
    <property type="entry name" value="Carb_kinase_FGGY_CS"/>
</dbReference>
<feature type="binding site" evidence="7">
    <location>
        <position position="96"/>
    </location>
    <ligand>
        <name>glycerol</name>
        <dbReference type="ChEBI" id="CHEBI:17754"/>
    </ligand>
</feature>
<dbReference type="Gene3D" id="3.30.420.40">
    <property type="match status" value="2"/>
</dbReference>
<dbReference type="HAMAP" id="MF_00186">
    <property type="entry name" value="Glycerol_kin"/>
    <property type="match status" value="1"/>
</dbReference>
<evidence type="ECO:0000256" key="1">
    <source>
        <dbReference type="ARBA" id="ARBA00009156"/>
    </source>
</evidence>
<feature type="domain" description="Carbohydrate kinase FGGY N-terminal" evidence="9">
    <location>
        <begin position="18"/>
        <end position="265"/>
    </location>
</feature>
<dbReference type="Pfam" id="PF02782">
    <property type="entry name" value="FGGY_C"/>
    <property type="match status" value="1"/>
</dbReference>
<feature type="domain" description="Carbohydrate kinase FGGY C-terminal" evidence="10">
    <location>
        <begin position="275"/>
        <end position="464"/>
    </location>
</feature>
<dbReference type="CDD" id="cd07769">
    <property type="entry name" value="ASKHA_NBD_FGGY_GK"/>
    <property type="match status" value="1"/>
</dbReference>
<feature type="binding site" evidence="7">
    <location>
        <position position="147"/>
    </location>
    <ligand>
        <name>glycerol</name>
        <dbReference type="ChEBI" id="CHEBI:17754"/>
    </ligand>
</feature>
<dbReference type="PANTHER" id="PTHR10196">
    <property type="entry name" value="SUGAR KINASE"/>
    <property type="match status" value="1"/>
</dbReference>
<dbReference type="InterPro" id="IPR000577">
    <property type="entry name" value="Carb_kinase_FGGY"/>
</dbReference>
<feature type="binding site" evidence="7">
    <location>
        <position position="95"/>
    </location>
    <ligand>
        <name>glycerol</name>
        <dbReference type="ChEBI" id="CHEBI:17754"/>
    </ligand>
</feature>
<dbReference type="PANTHER" id="PTHR10196:SF69">
    <property type="entry name" value="GLYCEROL KINASE"/>
    <property type="match status" value="1"/>
</dbReference>
<feature type="binding site" evidence="7">
    <location>
        <position position="26"/>
    </location>
    <ligand>
        <name>ATP</name>
        <dbReference type="ChEBI" id="CHEBI:30616"/>
    </ligand>
</feature>
<evidence type="ECO:0000259" key="10">
    <source>
        <dbReference type="Pfam" id="PF02782"/>
    </source>
</evidence>
<feature type="binding site" evidence="7">
    <location>
        <position position="324"/>
    </location>
    <ligand>
        <name>ADP</name>
        <dbReference type="ChEBI" id="CHEBI:456216"/>
    </ligand>
</feature>
<keyword evidence="3 7" id="KW-0547">Nucleotide-binding</keyword>
<dbReference type="SUPFAM" id="SSF53067">
    <property type="entry name" value="Actin-like ATPase domain"/>
    <property type="match status" value="2"/>
</dbReference>
<evidence type="ECO:0000256" key="4">
    <source>
        <dbReference type="ARBA" id="ARBA00022777"/>
    </source>
</evidence>
<dbReference type="InterPro" id="IPR018485">
    <property type="entry name" value="FGGY_C"/>
</dbReference>
<evidence type="ECO:0000256" key="7">
    <source>
        <dbReference type="HAMAP-Rule" id="MF_00186"/>
    </source>
</evidence>
<dbReference type="Pfam" id="PF00370">
    <property type="entry name" value="FGGY_N"/>
    <property type="match status" value="1"/>
</dbReference>
<dbReference type="PIRSF" id="PIRSF000538">
    <property type="entry name" value="GlpK"/>
    <property type="match status" value="1"/>
</dbReference>
<dbReference type="InterPro" id="IPR018484">
    <property type="entry name" value="FGGY_N"/>
</dbReference>
<dbReference type="InterPro" id="IPR005999">
    <property type="entry name" value="Glycerol_kin"/>
</dbReference>
<reference evidence="11 12" key="1">
    <citation type="journal article" date="2019" name="Int. J. Syst. Evol. Microbiol.">
        <title>The Global Catalogue of Microorganisms (GCM) 10K type strain sequencing project: providing services to taxonomists for standard genome sequencing and annotation.</title>
        <authorList>
            <consortium name="The Broad Institute Genomics Platform"/>
            <consortium name="The Broad Institute Genome Sequencing Center for Infectious Disease"/>
            <person name="Wu L."/>
            <person name="Ma J."/>
        </authorList>
    </citation>
    <scope>NUCLEOTIDE SEQUENCE [LARGE SCALE GENOMIC DNA]</scope>
    <source>
        <strain evidence="11 12">JCM 11448</strain>
    </source>
</reference>
<feature type="binding site" evidence="7">
    <location>
        <position position="25"/>
    </location>
    <ligand>
        <name>ADP</name>
        <dbReference type="ChEBI" id="CHEBI:456216"/>
    </ligand>
</feature>
<feature type="binding site" evidence="7">
    <location>
        <position position="280"/>
    </location>
    <ligand>
        <name>ATP</name>
        <dbReference type="ChEBI" id="CHEBI:30616"/>
    </ligand>
</feature>
<feature type="binding site" evidence="7">
    <location>
        <position position="147"/>
    </location>
    <ligand>
        <name>sn-glycerol 3-phosphate</name>
        <dbReference type="ChEBI" id="CHEBI:57597"/>
    </ligand>
</feature>
<feature type="binding site" evidence="7">
    <location>
        <position position="258"/>
    </location>
    <ligand>
        <name>glycerol</name>
        <dbReference type="ChEBI" id="CHEBI:17754"/>
    </ligand>
</feature>
<keyword evidence="6 7" id="KW-0067">ATP-binding</keyword>
<protein>
    <recommendedName>
        <fullName evidence="7">Glycerol kinase</fullName>
        <ecNumber evidence="7">2.7.1.30</ecNumber>
    </recommendedName>
    <alternativeName>
        <fullName evidence="7">ATP:glycerol 3-phosphotransferase</fullName>
    </alternativeName>
    <alternativeName>
        <fullName evidence="7">Glycerokinase</fullName>
        <shortName evidence="7">GK</shortName>
    </alternativeName>
</protein>
<evidence type="ECO:0000256" key="5">
    <source>
        <dbReference type="ARBA" id="ARBA00022798"/>
    </source>
</evidence>
<feature type="binding site" evidence="7">
    <location>
        <position position="29"/>
    </location>
    <ligand>
        <name>ADP</name>
        <dbReference type="ChEBI" id="CHEBI:456216"/>
    </ligand>
</feature>
<dbReference type="EMBL" id="BAAAIH010000036">
    <property type="protein sequence ID" value="GAA1286392.1"/>
    <property type="molecule type" value="Genomic_DNA"/>
</dbReference>
<comment type="activity regulation">
    <text evidence="7">Inhibited by fructose 1,6-bisphosphate (FBP).</text>
</comment>
<dbReference type="PROSITE" id="PS00445">
    <property type="entry name" value="FGGY_KINASES_2"/>
    <property type="match status" value="1"/>
</dbReference>
<accession>A0ABN1X8Z5</accession>
<dbReference type="InterPro" id="IPR043129">
    <property type="entry name" value="ATPase_NBD"/>
</dbReference>
<keyword evidence="4 7" id="KW-0418">Kinase</keyword>
<feature type="binding site" evidence="7">
    <location>
        <position position="96"/>
    </location>
    <ligand>
        <name>sn-glycerol 3-phosphate</name>
        <dbReference type="ChEBI" id="CHEBI:57597"/>
    </ligand>
</feature>
<dbReference type="NCBIfam" id="TIGR01311">
    <property type="entry name" value="glycerol_kin"/>
    <property type="match status" value="1"/>
</dbReference>
<feature type="binding site" evidence="7">
    <location>
        <position position="425"/>
    </location>
    <ligand>
        <name>ADP</name>
        <dbReference type="ChEBI" id="CHEBI:456216"/>
    </ligand>
</feature>
<keyword evidence="12" id="KW-1185">Reference proteome</keyword>
<keyword evidence="5 7" id="KW-0319">Glycerol metabolism</keyword>
<proteinExistence type="inferred from homology"/>
<dbReference type="EC" id="2.7.1.30" evidence="7"/>
<feature type="binding site" evidence="7">
    <location>
        <position position="95"/>
    </location>
    <ligand>
        <name>sn-glycerol 3-phosphate</name>
        <dbReference type="ChEBI" id="CHEBI:57597"/>
    </ligand>
</feature>
<comment type="caution">
    <text evidence="11">The sequence shown here is derived from an EMBL/GenBank/DDBJ whole genome shotgun (WGS) entry which is preliminary data.</text>
</comment>
<evidence type="ECO:0000259" key="9">
    <source>
        <dbReference type="Pfam" id="PF00370"/>
    </source>
</evidence>
<comment type="pathway">
    <text evidence="7">Polyol metabolism; glycerol degradation via glycerol kinase pathway; sn-glycerol 3-phosphate from glycerol: step 1/1.</text>
</comment>
<sequence>MTDTHTTSASSHGQGPFIAAIDQGTTSSRCIVFDRDGRIVSVDQKEHEQIFPKPGWVEHNATEIWENVKEVVAGAITKAEITAVDVKAIGITNQRETTLLWDRKTGEPVHNAIVWQDTRTDALCRELGRNVGQDRFRRETGLPLASYFAGPKIRWLLDNVEGLRARAEAGDILFGTMDSWVIWNLTGGVNGGVHVTDVTNASRTLLMNLHTLDWDEKILASMDIPAAVLPRIRSSAEIYGHTAEGVLAGVPVASALGDQQAALFGQTCYSEGEAKSTYGTGTFLLMNTGEKPVNSYNGLLTTVGYRIGDEKPVYALEGSIAVTGSLVQWMRDQMGLINSAAEIETLASSVEDNGGAYFVPAFSGLFAPYWRSDARGVIAGLTRYVTKAHIARAVLEATAWQTREIVDAMTKDSEVELTALKVDGGMTSNNLLMQTLSDALDAPVVRPMVAETTCLGAAYAAGLAVGFWPDTDALRANWRRAAEWTPRMDADIRDREYKNWLKAVQRTMGWIEDEE</sequence>
<feature type="binding site" evidence="7">
    <location>
        <position position="258"/>
    </location>
    <ligand>
        <name>sn-glycerol 3-phosphate</name>
        <dbReference type="ChEBI" id="CHEBI:57597"/>
    </ligand>
</feature>
<evidence type="ECO:0000313" key="11">
    <source>
        <dbReference type="EMBL" id="GAA1286392.1"/>
    </source>
</evidence>
<evidence type="ECO:0000256" key="3">
    <source>
        <dbReference type="ARBA" id="ARBA00022741"/>
    </source>
</evidence>
<feature type="binding site" evidence="7">
    <location>
        <position position="259"/>
    </location>
    <ligand>
        <name>glycerol</name>
        <dbReference type="ChEBI" id="CHEBI:17754"/>
    </ligand>
</feature>